<dbReference type="InterPro" id="IPR000794">
    <property type="entry name" value="Beta-ketoacyl_synthase"/>
</dbReference>
<dbReference type="EC" id="2.3.1.41" evidence="5"/>
<dbReference type="STRING" id="1458275.AZ34_08690"/>
<comment type="caution">
    <text evidence="5">The sequence shown here is derived from an EMBL/GenBank/DDBJ whole genome shotgun (WGS) entry which is preliminary data.</text>
</comment>
<dbReference type="SMART" id="SM00825">
    <property type="entry name" value="PKS_KS"/>
    <property type="match status" value="1"/>
</dbReference>
<dbReference type="CDD" id="cd00834">
    <property type="entry name" value="KAS_I_II"/>
    <property type="match status" value="1"/>
</dbReference>
<dbReference type="EMBL" id="JEMG01000001">
    <property type="protein sequence ID" value="EYC51151.1"/>
    <property type="molecule type" value="Genomic_DNA"/>
</dbReference>
<protein>
    <submittedName>
        <fullName evidence="5">3-oxoacyl-ACP synthase</fullName>
        <ecNumber evidence="5">2.3.1.41</ecNumber>
    </submittedName>
</protein>
<sequence>MNEKKRVVVTGFGAISPLGHDWPTALAALRAERNKVEVMEAWKGYEGLNTQLGVPALPFELPAHYNRKTMRSMGRVAVMATRASELALIDAGLLGQGADAMKADPLLHSGRMGVSYGSSAGTPAAIGDFGRMIMEKTTEGITANTYIKMMSHTAAVNIGVFFGLTGRVITTSSACTSGSQGIGYAYEAIQSGRQVAMLAGGAEELDATEAAVFDTLFATSTKNDTPDLTPRPFDAARDGLVLGEGACTLVLEELEHAKARGATIHAELIGYGTNSDGSHVTHPKSETMAQAMRLALDEAGLPASAIGYVNAHGTATEQGDLAESEATLAVLGERVPISSLKSYIGHTLGACGALEAWLSIEMMRAGWFAPTINLTQVDPRCAALDYITQGGRALQTDIVMSNNFAFGGINTSLIFRRWQD</sequence>
<proteinExistence type="inferred from homology"/>
<dbReference type="PANTHER" id="PTHR11712">
    <property type="entry name" value="POLYKETIDE SYNTHASE-RELATED"/>
    <property type="match status" value="1"/>
</dbReference>
<dbReference type="RefSeq" id="WP_035607064.1">
    <property type="nucleotide sequence ID" value="NZ_JEMG01000001.1"/>
</dbReference>
<dbReference type="GO" id="GO:0006633">
    <property type="term" value="P:fatty acid biosynthetic process"/>
    <property type="evidence" value="ECO:0007669"/>
    <property type="project" value="InterPro"/>
</dbReference>
<reference evidence="5 6" key="1">
    <citation type="submission" date="2014-02" db="EMBL/GenBank/DDBJ databases">
        <title>Draft Genome of Hylemonella gracilis isolated from the Niagara River.</title>
        <authorList>
            <person name="Pawlowski D.R."/>
            <person name="Koudelka G.B."/>
        </authorList>
    </citation>
    <scope>NUCLEOTIDE SEQUENCE [LARGE SCALE GENOMIC DNA]</scope>
    <source>
        <strain evidence="5 6">Niagara R</strain>
    </source>
</reference>
<dbReference type="PROSITE" id="PS00606">
    <property type="entry name" value="KS3_1"/>
    <property type="match status" value="1"/>
</dbReference>
<name>A0A016XH40_9BURK</name>
<organism evidence="5 6">
    <name type="scientific">Hylemonella gracilis str. Niagara R</name>
    <dbReference type="NCBI Taxonomy" id="1458275"/>
    <lineage>
        <taxon>Bacteria</taxon>
        <taxon>Pseudomonadati</taxon>
        <taxon>Pseudomonadota</taxon>
        <taxon>Betaproteobacteria</taxon>
        <taxon>Burkholderiales</taxon>
        <taxon>Comamonadaceae</taxon>
        <taxon>Hylemonella</taxon>
    </lineage>
</organism>
<dbReference type="PANTHER" id="PTHR11712:SF325">
    <property type="entry name" value="3-OXOACYL-(ACYL-CARRIER-PROTEIN) SYNTHASE II FABF"/>
    <property type="match status" value="1"/>
</dbReference>
<dbReference type="InterPro" id="IPR016039">
    <property type="entry name" value="Thiolase-like"/>
</dbReference>
<dbReference type="eggNOG" id="COG0304">
    <property type="taxonomic scope" value="Bacteria"/>
</dbReference>
<gene>
    <name evidence="5" type="ORF">AZ34_08690</name>
</gene>
<keyword evidence="2 3" id="KW-0808">Transferase</keyword>
<dbReference type="Pfam" id="PF02801">
    <property type="entry name" value="Ketoacyl-synt_C"/>
    <property type="match status" value="1"/>
</dbReference>
<evidence type="ECO:0000256" key="1">
    <source>
        <dbReference type="ARBA" id="ARBA00008467"/>
    </source>
</evidence>
<dbReference type="AlphaFoldDB" id="A0A016XH40"/>
<dbReference type="Pfam" id="PF00109">
    <property type="entry name" value="ketoacyl-synt"/>
    <property type="match status" value="1"/>
</dbReference>
<dbReference type="Proteomes" id="UP000023268">
    <property type="component" value="Unassembled WGS sequence"/>
</dbReference>
<dbReference type="NCBIfam" id="NF006587">
    <property type="entry name" value="PRK09116.1"/>
    <property type="match status" value="1"/>
</dbReference>
<evidence type="ECO:0000256" key="3">
    <source>
        <dbReference type="RuleBase" id="RU003694"/>
    </source>
</evidence>
<dbReference type="InterPro" id="IPR014031">
    <property type="entry name" value="Ketoacyl_synth_C"/>
</dbReference>
<dbReference type="SUPFAM" id="SSF53901">
    <property type="entry name" value="Thiolase-like"/>
    <property type="match status" value="2"/>
</dbReference>
<dbReference type="Gene3D" id="3.40.47.10">
    <property type="match status" value="2"/>
</dbReference>
<accession>A0A016XH40</accession>
<dbReference type="InterPro" id="IPR014030">
    <property type="entry name" value="Ketoacyl_synth_N"/>
</dbReference>
<dbReference type="InterPro" id="IPR018201">
    <property type="entry name" value="Ketoacyl_synth_AS"/>
</dbReference>
<evidence type="ECO:0000259" key="4">
    <source>
        <dbReference type="PROSITE" id="PS52004"/>
    </source>
</evidence>
<dbReference type="GO" id="GO:0005829">
    <property type="term" value="C:cytosol"/>
    <property type="evidence" value="ECO:0007669"/>
    <property type="project" value="TreeGrafter"/>
</dbReference>
<comment type="similarity">
    <text evidence="1 3">Belongs to the thiolase-like superfamily. Beta-ketoacyl-ACP synthases family.</text>
</comment>
<evidence type="ECO:0000256" key="2">
    <source>
        <dbReference type="ARBA" id="ARBA00022679"/>
    </source>
</evidence>
<dbReference type="PROSITE" id="PS52004">
    <property type="entry name" value="KS3_2"/>
    <property type="match status" value="1"/>
</dbReference>
<evidence type="ECO:0000313" key="6">
    <source>
        <dbReference type="Proteomes" id="UP000023268"/>
    </source>
</evidence>
<evidence type="ECO:0000313" key="5">
    <source>
        <dbReference type="EMBL" id="EYC51151.1"/>
    </source>
</evidence>
<dbReference type="GO" id="GO:0004315">
    <property type="term" value="F:3-oxoacyl-[acyl-carrier-protein] synthase activity"/>
    <property type="evidence" value="ECO:0007669"/>
    <property type="project" value="UniProtKB-EC"/>
</dbReference>
<keyword evidence="5" id="KW-0012">Acyltransferase</keyword>
<dbReference type="OrthoDB" id="9808669at2"/>
<dbReference type="InterPro" id="IPR020841">
    <property type="entry name" value="PKS_Beta-ketoAc_synthase_dom"/>
</dbReference>
<feature type="domain" description="Ketosynthase family 3 (KS3)" evidence="4">
    <location>
        <begin position="4"/>
        <end position="417"/>
    </location>
</feature>